<protein>
    <submittedName>
        <fullName evidence="2">Uncharacterized protein</fullName>
    </submittedName>
</protein>
<dbReference type="InterPro" id="IPR029152">
    <property type="entry name" value="LKAAEAR1"/>
</dbReference>
<gene>
    <name evidence="2" type="ORF">PACLA_8A079608</name>
</gene>
<evidence type="ECO:0000256" key="1">
    <source>
        <dbReference type="SAM" id="MobiDB-lite"/>
    </source>
</evidence>
<organism evidence="2 3">
    <name type="scientific">Paramuricea clavata</name>
    <name type="common">Red gorgonian</name>
    <name type="synonym">Violescent sea-whip</name>
    <dbReference type="NCBI Taxonomy" id="317549"/>
    <lineage>
        <taxon>Eukaryota</taxon>
        <taxon>Metazoa</taxon>
        <taxon>Cnidaria</taxon>
        <taxon>Anthozoa</taxon>
        <taxon>Octocorallia</taxon>
        <taxon>Malacalcyonacea</taxon>
        <taxon>Plexauridae</taxon>
        <taxon>Paramuricea</taxon>
    </lineage>
</organism>
<dbReference type="EMBL" id="CACRXK020010122">
    <property type="protein sequence ID" value="CAB4018685.1"/>
    <property type="molecule type" value="Genomic_DNA"/>
</dbReference>
<reference evidence="2" key="1">
    <citation type="submission" date="2020-04" db="EMBL/GenBank/DDBJ databases">
        <authorList>
            <person name="Alioto T."/>
            <person name="Alioto T."/>
            <person name="Gomez Garrido J."/>
        </authorList>
    </citation>
    <scope>NUCLEOTIDE SEQUENCE</scope>
    <source>
        <strain evidence="2">A484AB</strain>
    </source>
</reference>
<feature type="region of interest" description="Disordered" evidence="1">
    <location>
        <begin position="40"/>
        <end position="86"/>
    </location>
</feature>
<dbReference type="Pfam" id="PF15478">
    <property type="entry name" value="LKAAEAR"/>
    <property type="match status" value="1"/>
</dbReference>
<evidence type="ECO:0000313" key="3">
    <source>
        <dbReference type="Proteomes" id="UP001152795"/>
    </source>
</evidence>
<feature type="compositionally biased region" description="Basic and acidic residues" evidence="1">
    <location>
        <begin position="64"/>
        <end position="82"/>
    </location>
</feature>
<dbReference type="Proteomes" id="UP001152795">
    <property type="component" value="Unassembled WGS sequence"/>
</dbReference>
<dbReference type="OrthoDB" id="10045727at2759"/>
<name>A0A6S7IHZ4_PARCT</name>
<proteinExistence type="predicted"/>
<dbReference type="PANTHER" id="PTHR35665:SF1">
    <property type="entry name" value="PROTEIN LKAAEAR1"/>
    <property type="match status" value="1"/>
</dbReference>
<evidence type="ECO:0000313" key="2">
    <source>
        <dbReference type="EMBL" id="CAB4018685.1"/>
    </source>
</evidence>
<keyword evidence="3" id="KW-1185">Reference proteome</keyword>
<sequence>MSNVKLPEIDSTEGFQARNWKQLNKKEIQKLDPVQRSRYMAYESSSKQAAQGMCEARRRIHERRKSETKHAMESDTTDPQKEKHARLIGQLKAAEARNRIRLMRIRYTGNKASEMNNLIACQPTAIKAVRLQCLVPPHPEKIVIRDLLGKDERSRVDVLLEDELNLTTNRLLS</sequence>
<accession>A0A6S7IHZ4</accession>
<dbReference type="AlphaFoldDB" id="A0A6S7IHZ4"/>
<comment type="caution">
    <text evidence="2">The sequence shown here is derived from an EMBL/GenBank/DDBJ whole genome shotgun (WGS) entry which is preliminary data.</text>
</comment>
<dbReference type="PANTHER" id="PTHR35665">
    <property type="entry name" value="PROTEIN LKAAEAR1"/>
    <property type="match status" value="1"/>
</dbReference>